<reference evidence="2 3" key="1">
    <citation type="submission" date="2018-07" db="EMBL/GenBank/DDBJ databases">
        <authorList>
            <person name="Quirk P.G."/>
            <person name="Krulwich T.A."/>
        </authorList>
    </citation>
    <scope>NUCLEOTIDE SEQUENCE [LARGE SCALE GENOMIC DNA]</scope>
    <source>
        <strain evidence="2 3">CC-BB4</strain>
    </source>
</reference>
<dbReference type="Proteomes" id="UP000254889">
    <property type="component" value="Chromosome"/>
</dbReference>
<organism evidence="2 3">
    <name type="scientific">Pseudolabrys taiwanensis</name>
    <dbReference type="NCBI Taxonomy" id="331696"/>
    <lineage>
        <taxon>Bacteria</taxon>
        <taxon>Pseudomonadati</taxon>
        <taxon>Pseudomonadota</taxon>
        <taxon>Alphaproteobacteria</taxon>
        <taxon>Hyphomicrobiales</taxon>
        <taxon>Xanthobacteraceae</taxon>
        <taxon>Pseudolabrys</taxon>
    </lineage>
</organism>
<evidence type="ECO:0000256" key="1">
    <source>
        <dbReference type="SAM" id="MobiDB-lite"/>
    </source>
</evidence>
<dbReference type="AlphaFoldDB" id="A0A345ZXM9"/>
<feature type="region of interest" description="Disordered" evidence="1">
    <location>
        <begin position="114"/>
        <end position="133"/>
    </location>
</feature>
<name>A0A345ZXM9_9HYPH</name>
<proteinExistence type="predicted"/>
<accession>A0A345ZXM9</accession>
<protein>
    <submittedName>
        <fullName evidence="2">Uncharacterized protein</fullName>
    </submittedName>
</protein>
<evidence type="ECO:0000313" key="2">
    <source>
        <dbReference type="EMBL" id="AXK81676.1"/>
    </source>
</evidence>
<keyword evidence="3" id="KW-1185">Reference proteome</keyword>
<dbReference type="KEGG" id="ptaw:DW352_14785"/>
<gene>
    <name evidence="2" type="ORF">DW352_14785</name>
</gene>
<evidence type="ECO:0000313" key="3">
    <source>
        <dbReference type="Proteomes" id="UP000254889"/>
    </source>
</evidence>
<dbReference type="EMBL" id="CP031417">
    <property type="protein sequence ID" value="AXK81676.1"/>
    <property type="molecule type" value="Genomic_DNA"/>
</dbReference>
<sequence>MVEARDQRGELVVILARFALALGRVGLRARTREVIDLAGELVEALMHAREVFAVEVFILVGAGLCAVRGGLLQDDRVQPIAQRHTGPTRCLARAFARFRSDAFDTPRHAKLHSHTQLGGGVRARISPRGTGAR</sequence>